<organism evidence="1 2">
    <name type="scientific">Diversispora epigaea</name>
    <dbReference type="NCBI Taxonomy" id="1348612"/>
    <lineage>
        <taxon>Eukaryota</taxon>
        <taxon>Fungi</taxon>
        <taxon>Fungi incertae sedis</taxon>
        <taxon>Mucoromycota</taxon>
        <taxon>Glomeromycotina</taxon>
        <taxon>Glomeromycetes</taxon>
        <taxon>Diversisporales</taxon>
        <taxon>Diversisporaceae</taxon>
        <taxon>Diversispora</taxon>
    </lineage>
</organism>
<gene>
    <name evidence="1" type="ORF">Glove_103g240</name>
</gene>
<proteinExistence type="predicted"/>
<protein>
    <submittedName>
        <fullName evidence="1">Uncharacterized protein</fullName>
    </submittedName>
</protein>
<reference evidence="1 2" key="1">
    <citation type="submission" date="2018-08" db="EMBL/GenBank/DDBJ databases">
        <title>Genome and evolution of the arbuscular mycorrhizal fungus Diversispora epigaea (formerly Glomus versiforme) and its bacterial endosymbionts.</title>
        <authorList>
            <person name="Sun X."/>
            <person name="Fei Z."/>
            <person name="Harrison M."/>
        </authorList>
    </citation>
    <scope>NUCLEOTIDE SEQUENCE [LARGE SCALE GENOMIC DNA]</scope>
    <source>
        <strain evidence="1 2">IT104</strain>
    </source>
</reference>
<keyword evidence="2" id="KW-1185">Reference proteome</keyword>
<comment type="caution">
    <text evidence="1">The sequence shown here is derived from an EMBL/GenBank/DDBJ whole genome shotgun (WGS) entry which is preliminary data.</text>
</comment>
<dbReference type="Proteomes" id="UP000266861">
    <property type="component" value="Unassembled WGS sequence"/>
</dbReference>
<name>A0A397JCY5_9GLOM</name>
<dbReference type="AlphaFoldDB" id="A0A397JCY5"/>
<evidence type="ECO:0000313" key="1">
    <source>
        <dbReference type="EMBL" id="RHZ82843.1"/>
    </source>
</evidence>
<evidence type="ECO:0000313" key="2">
    <source>
        <dbReference type="Proteomes" id="UP000266861"/>
    </source>
</evidence>
<sequence>MLLHPKFPRDRGSFAERAFRQFDNLATCSSPQKDYARYPILARFCKIFIWLQPNLQLDFSYIHHCSGRGGGHLSFHV</sequence>
<accession>A0A397JCY5</accession>
<dbReference type="EMBL" id="PQFF01000096">
    <property type="protein sequence ID" value="RHZ82843.1"/>
    <property type="molecule type" value="Genomic_DNA"/>
</dbReference>